<evidence type="ECO:0000256" key="1">
    <source>
        <dbReference type="SAM" id="SignalP"/>
    </source>
</evidence>
<keyword evidence="3" id="KW-1185">Reference proteome</keyword>
<name>A0AAD4Y9S4_OVIAM</name>
<accession>A0AAD4Y9S4</accession>
<dbReference type="AlphaFoldDB" id="A0AAD4Y9S4"/>
<reference evidence="2" key="1">
    <citation type="submission" date="2022-03" db="EMBL/GenBank/DDBJ databases">
        <title>Genomic analyses of argali, domestic sheep and their hybrids provide insights into chromosomal evolution, heterosis and genetic basis of agronomic traits.</title>
        <authorList>
            <person name="Li M."/>
        </authorList>
    </citation>
    <scope>NUCLEOTIDE SEQUENCE</scope>
    <source>
        <strain evidence="2">CAU-MHL-2022a</strain>
        <tissue evidence="2">Skin</tissue>
    </source>
</reference>
<sequence>MILQLLLKYQRILVTALTTLCSRMRQRDRCCSRGSLRIPEYCRQVCGKEQKMKPIELLSQPTGLRREPAQEQEAYGSSVRVPGHVVIKSWKLVCRGVLRGYRFTTPSSVPQLEAGNERHSDVPNTHENRWRVGKGTQRERANEERGVLVDENIAVDMNAEPSQWMIALESDMTEPLGTHGTAAD</sequence>
<dbReference type="EMBL" id="JAKZEL010000010">
    <property type="protein sequence ID" value="KAI4539893.1"/>
    <property type="molecule type" value="Genomic_DNA"/>
</dbReference>
<feature type="signal peptide" evidence="1">
    <location>
        <begin position="1"/>
        <end position="16"/>
    </location>
</feature>
<protein>
    <submittedName>
        <fullName evidence="2">Uncharacterized protein</fullName>
    </submittedName>
</protein>
<proteinExistence type="predicted"/>
<evidence type="ECO:0000313" key="2">
    <source>
        <dbReference type="EMBL" id="KAI4539893.1"/>
    </source>
</evidence>
<organism evidence="2 3">
    <name type="scientific">Ovis ammon polii</name>
    <dbReference type="NCBI Taxonomy" id="230172"/>
    <lineage>
        <taxon>Eukaryota</taxon>
        <taxon>Metazoa</taxon>
        <taxon>Chordata</taxon>
        <taxon>Craniata</taxon>
        <taxon>Vertebrata</taxon>
        <taxon>Euteleostomi</taxon>
        <taxon>Mammalia</taxon>
        <taxon>Eutheria</taxon>
        <taxon>Laurasiatheria</taxon>
        <taxon>Artiodactyla</taxon>
        <taxon>Ruminantia</taxon>
        <taxon>Pecora</taxon>
        <taxon>Bovidae</taxon>
        <taxon>Caprinae</taxon>
        <taxon>Ovis</taxon>
    </lineage>
</organism>
<comment type="caution">
    <text evidence="2">The sequence shown here is derived from an EMBL/GenBank/DDBJ whole genome shotgun (WGS) entry which is preliminary data.</text>
</comment>
<evidence type="ECO:0000313" key="3">
    <source>
        <dbReference type="Proteomes" id="UP001214576"/>
    </source>
</evidence>
<gene>
    <name evidence="2" type="ORF">MG293_010288</name>
</gene>
<dbReference type="Proteomes" id="UP001214576">
    <property type="component" value="Unassembled WGS sequence"/>
</dbReference>
<keyword evidence="1" id="KW-0732">Signal</keyword>
<feature type="chain" id="PRO_5042114415" evidence="1">
    <location>
        <begin position="17"/>
        <end position="184"/>
    </location>
</feature>